<reference evidence="2 3" key="1">
    <citation type="submission" date="2019-06" db="EMBL/GenBank/DDBJ databases">
        <title>Draft genome of Aliikangiella marina GYP-15.</title>
        <authorList>
            <person name="Wang G."/>
        </authorList>
    </citation>
    <scope>NUCLEOTIDE SEQUENCE [LARGE SCALE GENOMIC DNA]</scope>
    <source>
        <strain evidence="2 3">GYP-15</strain>
    </source>
</reference>
<dbReference type="OrthoDB" id="5290767at2"/>
<gene>
    <name evidence="2" type="ORF">FLL45_00045</name>
</gene>
<keyword evidence="3" id="KW-1185">Reference proteome</keyword>
<evidence type="ECO:0000313" key="3">
    <source>
        <dbReference type="Proteomes" id="UP000317839"/>
    </source>
</evidence>
<accession>A0A545TGN0</accession>
<dbReference type="AlphaFoldDB" id="A0A545TGN0"/>
<protein>
    <submittedName>
        <fullName evidence="2">DUF2169 domain-containing protein</fullName>
    </submittedName>
</protein>
<evidence type="ECO:0000313" key="2">
    <source>
        <dbReference type="EMBL" id="TQV76394.1"/>
    </source>
</evidence>
<dbReference type="EMBL" id="VIKR01000001">
    <property type="protein sequence ID" value="TQV76394.1"/>
    <property type="molecule type" value="Genomic_DNA"/>
</dbReference>
<feature type="domain" description="DUF2169" evidence="1">
    <location>
        <begin position="23"/>
        <end position="309"/>
    </location>
</feature>
<organism evidence="2 3">
    <name type="scientific">Aliikangiella marina</name>
    <dbReference type="NCBI Taxonomy" id="1712262"/>
    <lineage>
        <taxon>Bacteria</taxon>
        <taxon>Pseudomonadati</taxon>
        <taxon>Pseudomonadota</taxon>
        <taxon>Gammaproteobacteria</taxon>
        <taxon>Oceanospirillales</taxon>
        <taxon>Pleioneaceae</taxon>
        <taxon>Aliikangiella</taxon>
    </lineage>
</organism>
<dbReference type="Proteomes" id="UP000317839">
    <property type="component" value="Unassembled WGS sequence"/>
</dbReference>
<name>A0A545TGN0_9GAMM</name>
<comment type="caution">
    <text evidence="2">The sequence shown here is derived from an EMBL/GenBank/DDBJ whole genome shotgun (WGS) entry which is preliminary data.</text>
</comment>
<sequence length="330" mass="36854">MLQLKNATPFAAEIAVFPNEKGIDTLYSIVKATFLLQNAWVLADEQAPPQKEDEYWGEPGLSSIKVASDFHIGKSSTDIVMIGAACAPNQTPVHSLDVQLNVGQVNKTVRVTGDRVWMDGRVSAPKPFTSMPIVYEKAFGGRHQITEDQYMAEEKNPVGCSFKGKQSSSDLNKTPLPNIEDPSDPIQYIGDSPNPAGFGFCSPDWLPRRMYAGTYDENWQKNRAPYLPADFDRKFLNAAHPDLIYPGYLQGGEPLFISNMHPDGEIRAQLPQVSIKCDINLKGSTHSPQMNLETLILEPNQRQLAMVWRSEFECDKQVLDINEVVLKLTR</sequence>
<dbReference type="RefSeq" id="WP_142887755.1">
    <property type="nucleotide sequence ID" value="NZ_VIKR01000001.1"/>
</dbReference>
<dbReference type="InterPro" id="IPR018683">
    <property type="entry name" value="DUF2169"/>
</dbReference>
<proteinExistence type="predicted"/>
<evidence type="ECO:0000259" key="1">
    <source>
        <dbReference type="Pfam" id="PF09937"/>
    </source>
</evidence>
<dbReference type="Pfam" id="PF09937">
    <property type="entry name" value="DUF2169"/>
    <property type="match status" value="1"/>
</dbReference>